<evidence type="ECO:0000256" key="1">
    <source>
        <dbReference type="SAM" id="SignalP"/>
    </source>
</evidence>
<proteinExistence type="predicted"/>
<reference evidence="2" key="1">
    <citation type="submission" date="2016-07" db="EMBL/GenBank/DDBJ databases">
        <title>Microvirga ossetica sp. nov. a new species of rhizobia isolated from root nodules of the legume species Vicia alpestris Steven originated from North Ossetia region in the Caucasus.</title>
        <authorList>
            <person name="Safronova V.I."/>
            <person name="Kuznetsova I.G."/>
            <person name="Sazanova A.L."/>
            <person name="Belimov A."/>
            <person name="Andronov E."/>
            <person name="Osledkin Y.S."/>
            <person name="Onishchuk O.P."/>
            <person name="Kurchak O.N."/>
            <person name="Shaposhnikov A.I."/>
            <person name="Willems A."/>
            <person name="Tikhonovich I.A."/>
        </authorList>
    </citation>
    <scope>NUCLEOTIDE SEQUENCE [LARGE SCALE GENOMIC DNA]</scope>
    <source>
        <strain evidence="2">V5/3M</strain>
        <plasmid evidence="2">unnamed1</plasmid>
    </source>
</reference>
<gene>
    <name evidence="2" type="ORF">BB934_31315</name>
</gene>
<feature type="chain" id="PRO_5008536467" evidence="1">
    <location>
        <begin position="18"/>
        <end position="61"/>
    </location>
</feature>
<keyword evidence="2" id="KW-0614">Plasmid</keyword>
<dbReference type="KEGG" id="moc:BB934_31315"/>
<name>A0A1B2ESD9_9HYPH</name>
<dbReference type="EMBL" id="CP016617">
    <property type="protein sequence ID" value="ANY82742.1"/>
    <property type="molecule type" value="Genomic_DNA"/>
</dbReference>
<geneLocation type="plasmid" evidence="2">
    <name>unnamed1</name>
</geneLocation>
<keyword evidence="1" id="KW-0732">Signal</keyword>
<organism evidence="2">
    <name type="scientific">Microvirga ossetica</name>
    <dbReference type="NCBI Taxonomy" id="1882682"/>
    <lineage>
        <taxon>Bacteria</taxon>
        <taxon>Pseudomonadati</taxon>
        <taxon>Pseudomonadota</taxon>
        <taxon>Alphaproteobacteria</taxon>
        <taxon>Hyphomicrobiales</taxon>
        <taxon>Methylobacteriaceae</taxon>
        <taxon>Microvirga</taxon>
    </lineage>
</organism>
<accession>A0A1B2ESD9</accession>
<feature type="signal peptide" evidence="1">
    <location>
        <begin position="1"/>
        <end position="17"/>
    </location>
</feature>
<sequence>MGVLCGCVMAGASTAFAQIDARADTNGILKGYTVQKNGRMVCKDPQVWNDFRGEGSFIVCP</sequence>
<dbReference type="AlphaFoldDB" id="A0A1B2ESD9"/>
<evidence type="ECO:0000313" key="2">
    <source>
        <dbReference type="EMBL" id="ANY82742.1"/>
    </source>
</evidence>
<protein>
    <submittedName>
        <fullName evidence="2">Uncharacterized protein</fullName>
    </submittedName>
</protein>